<keyword evidence="8" id="KW-1185">Reference proteome</keyword>
<dbReference type="Proteomes" id="UP000588083">
    <property type="component" value="Unassembled WGS sequence"/>
</dbReference>
<proteinExistence type="predicted"/>
<dbReference type="EMBL" id="BLSA01000038">
    <property type="protein sequence ID" value="GFP32148.1"/>
    <property type="molecule type" value="Genomic_DNA"/>
</dbReference>
<comment type="caution">
    <text evidence="2">The sequence shown here is derived from an EMBL/GenBank/DDBJ whole genome shotgun (WGS) entry which is preliminary data.</text>
</comment>
<dbReference type="AlphaFoldDB" id="A0A6V8PIR5"/>
<evidence type="ECO:0000313" key="2">
    <source>
        <dbReference type="EMBL" id="GFP32148.1"/>
    </source>
</evidence>
<dbReference type="EMBL" id="BLSD01000010">
    <property type="protein sequence ID" value="GFP38643.1"/>
    <property type="molecule type" value="Genomic_DNA"/>
</dbReference>
<dbReference type="Proteomes" id="UP000561271">
    <property type="component" value="Unassembled WGS sequence"/>
</dbReference>
<sequence>MSEEITEFSEKVYVPKAVELWYGNRRREQKSALSGAA</sequence>
<evidence type="ECO:0000313" key="7">
    <source>
        <dbReference type="Proteomes" id="UP000569018"/>
    </source>
</evidence>
<protein>
    <submittedName>
        <fullName evidence="2">Uncharacterized protein</fullName>
    </submittedName>
</protein>
<name>A0A6V8PIR5_9ACTN</name>
<accession>A0A6V8PIR5</accession>
<reference evidence="5 6" key="1">
    <citation type="journal article" date="2020" name="Front. Microbiol.">
        <title>Single-cell genomics of novel Actinobacteria with the Wood-Ljungdahl pathway discovered in a serpentinizing system.</title>
        <authorList>
            <person name="Merino N."/>
            <person name="Kawai M."/>
            <person name="Boyd E.S."/>
            <person name="Colman D.R."/>
            <person name="McGlynn S.E."/>
            <person name="Nealson K.H."/>
            <person name="Kurokawa K."/>
            <person name="Hongoh Y."/>
        </authorList>
    </citation>
    <scope>NUCLEOTIDE SEQUENCE [LARGE SCALE GENOMIC DNA]</scope>
    <source>
        <strain evidence="1 8">S34</strain>
        <strain evidence="2 6">S42</strain>
        <strain evidence="3 5">S44</strain>
        <strain evidence="4 7">S47</strain>
    </source>
</reference>
<organism evidence="2 6">
    <name type="scientific">Candidatus Hakubella thermalkaliphila</name>
    <dbReference type="NCBI Taxonomy" id="2754717"/>
    <lineage>
        <taxon>Bacteria</taxon>
        <taxon>Bacillati</taxon>
        <taxon>Actinomycetota</taxon>
        <taxon>Actinomycetota incertae sedis</taxon>
        <taxon>Candidatus Hakubellales</taxon>
        <taxon>Candidatus Hakubellaceae</taxon>
        <taxon>Candidatus Hakubella</taxon>
    </lineage>
</organism>
<dbReference type="Proteomes" id="UP000569018">
    <property type="component" value="Unassembled WGS sequence"/>
</dbReference>
<evidence type="ECO:0000313" key="6">
    <source>
        <dbReference type="Proteomes" id="UP000568877"/>
    </source>
</evidence>
<gene>
    <name evidence="1" type="ORF">HKBW3S34_00612</name>
    <name evidence="2" type="ORF">HKBW3S42_00453</name>
    <name evidence="3" type="ORF">HKBW3S44_00997</name>
    <name evidence="4" type="ORF">HKBW3S47_00344</name>
</gene>
<dbReference type="EMBL" id="BLSC01000072">
    <property type="protein sequence ID" value="GFP37317.1"/>
    <property type="molecule type" value="Genomic_DNA"/>
</dbReference>
<evidence type="ECO:0000313" key="8">
    <source>
        <dbReference type="Proteomes" id="UP000588083"/>
    </source>
</evidence>
<dbReference type="EMBL" id="BLRZ01000020">
    <property type="protein sequence ID" value="GFP29692.1"/>
    <property type="molecule type" value="Genomic_DNA"/>
</dbReference>
<evidence type="ECO:0000313" key="1">
    <source>
        <dbReference type="EMBL" id="GFP29692.1"/>
    </source>
</evidence>
<evidence type="ECO:0000313" key="5">
    <source>
        <dbReference type="Proteomes" id="UP000561271"/>
    </source>
</evidence>
<evidence type="ECO:0000313" key="3">
    <source>
        <dbReference type="EMBL" id="GFP37317.1"/>
    </source>
</evidence>
<evidence type="ECO:0000313" key="4">
    <source>
        <dbReference type="EMBL" id="GFP38643.1"/>
    </source>
</evidence>
<dbReference type="Proteomes" id="UP000568877">
    <property type="component" value="Unassembled WGS sequence"/>
</dbReference>